<evidence type="ECO:0000256" key="1">
    <source>
        <dbReference type="SAM" id="MobiDB-lite"/>
    </source>
</evidence>
<evidence type="ECO:0000313" key="2">
    <source>
        <dbReference type="EMBL" id="MEK8132913.1"/>
    </source>
</evidence>
<proteinExistence type="predicted"/>
<reference evidence="2 3" key="1">
    <citation type="submission" date="2024-04" db="EMBL/GenBank/DDBJ databases">
        <title>draft genome sequnece of Paenibacillus filicis.</title>
        <authorList>
            <person name="Kim D.-U."/>
        </authorList>
    </citation>
    <scope>NUCLEOTIDE SEQUENCE [LARGE SCALE GENOMIC DNA]</scope>
    <source>
        <strain evidence="2 3">KACC14197</strain>
    </source>
</reference>
<dbReference type="NCBIfam" id="TIGR01563">
    <property type="entry name" value="gp16_SPP1"/>
    <property type="match status" value="1"/>
</dbReference>
<protein>
    <submittedName>
        <fullName evidence="2">Phage head closure protein</fullName>
    </submittedName>
</protein>
<dbReference type="InterPro" id="IPR008767">
    <property type="entry name" value="Phage_SPP1_head-tail_adaptor"/>
</dbReference>
<accession>A0ABU9DYR6</accession>
<gene>
    <name evidence="2" type="ORF">WMW72_34030</name>
</gene>
<dbReference type="Gene3D" id="2.40.10.270">
    <property type="entry name" value="Bacteriophage SPP1 head-tail adaptor protein"/>
    <property type="match status" value="1"/>
</dbReference>
<keyword evidence="3" id="KW-1185">Reference proteome</keyword>
<dbReference type="InterPro" id="IPR038666">
    <property type="entry name" value="SSP1_head-tail_sf"/>
</dbReference>
<organism evidence="2 3">
    <name type="scientific">Paenibacillus filicis</name>
    <dbReference type="NCBI Taxonomy" id="669464"/>
    <lineage>
        <taxon>Bacteria</taxon>
        <taxon>Bacillati</taxon>
        <taxon>Bacillota</taxon>
        <taxon>Bacilli</taxon>
        <taxon>Bacillales</taxon>
        <taxon>Paenibacillaceae</taxon>
        <taxon>Paenibacillus</taxon>
    </lineage>
</organism>
<dbReference type="EMBL" id="JBBPCC010000038">
    <property type="protein sequence ID" value="MEK8132913.1"/>
    <property type="molecule type" value="Genomic_DNA"/>
</dbReference>
<sequence>MNRLDKRVSILRPPGPDDTDPAGQPLDDPVEVCTVWGGIEPLRGREFFSAQQVNAEVTTRIRLRYRDGIDRTMLVRFKGVVFEILYVINPNYENKELQLMCKERQ</sequence>
<dbReference type="Proteomes" id="UP001469365">
    <property type="component" value="Unassembled WGS sequence"/>
</dbReference>
<comment type="caution">
    <text evidence="2">The sequence shown here is derived from an EMBL/GenBank/DDBJ whole genome shotgun (WGS) entry which is preliminary data.</text>
</comment>
<name>A0ABU9DYR6_9BACL</name>
<feature type="region of interest" description="Disordered" evidence="1">
    <location>
        <begin position="1"/>
        <end position="27"/>
    </location>
</feature>
<evidence type="ECO:0000313" key="3">
    <source>
        <dbReference type="Proteomes" id="UP001469365"/>
    </source>
</evidence>
<dbReference type="Pfam" id="PF05521">
    <property type="entry name" value="Phage_HCP"/>
    <property type="match status" value="1"/>
</dbReference>